<evidence type="ECO:0000313" key="7">
    <source>
        <dbReference type="EMBL" id="OAF70680.1"/>
    </source>
</evidence>
<dbReference type="PANTHER" id="PTHR11567:SF211">
    <property type="entry name" value="PROSTATIC ACID PHOSPHATASE"/>
    <property type="match status" value="1"/>
</dbReference>
<organism evidence="7 8">
    <name type="scientific">Intoshia linei</name>
    <dbReference type="NCBI Taxonomy" id="1819745"/>
    <lineage>
        <taxon>Eukaryota</taxon>
        <taxon>Metazoa</taxon>
        <taxon>Spiralia</taxon>
        <taxon>Lophotrochozoa</taxon>
        <taxon>Mesozoa</taxon>
        <taxon>Orthonectida</taxon>
        <taxon>Rhopaluridae</taxon>
        <taxon>Intoshia</taxon>
    </lineage>
</organism>
<evidence type="ECO:0000256" key="5">
    <source>
        <dbReference type="ARBA" id="ARBA00023157"/>
    </source>
</evidence>
<evidence type="ECO:0000313" key="8">
    <source>
        <dbReference type="Proteomes" id="UP000078046"/>
    </source>
</evidence>
<keyword evidence="3" id="KW-0732">Signal</keyword>
<dbReference type="SUPFAM" id="SSF53254">
    <property type="entry name" value="Phosphoglycerate mutase-like"/>
    <property type="match status" value="1"/>
</dbReference>
<keyword evidence="6" id="KW-0325">Glycoprotein</keyword>
<keyword evidence="5" id="KW-1015">Disulfide bond</keyword>
<dbReference type="InterPro" id="IPR050645">
    <property type="entry name" value="Histidine_acid_phosphatase"/>
</dbReference>
<comment type="caution">
    <text evidence="7">The sequence shown here is derived from an EMBL/GenBank/DDBJ whole genome shotgun (WGS) entry which is preliminary data.</text>
</comment>
<dbReference type="GO" id="GO:0003993">
    <property type="term" value="F:acid phosphatase activity"/>
    <property type="evidence" value="ECO:0007669"/>
    <property type="project" value="UniProtKB-EC"/>
</dbReference>
<evidence type="ECO:0000256" key="3">
    <source>
        <dbReference type="ARBA" id="ARBA00022729"/>
    </source>
</evidence>
<keyword evidence="4" id="KW-0378">Hydrolase</keyword>
<reference evidence="7 8" key="1">
    <citation type="submission" date="2016-04" db="EMBL/GenBank/DDBJ databases">
        <title>The genome of Intoshia linei affirms orthonectids as highly simplified spiralians.</title>
        <authorList>
            <person name="Mikhailov K.V."/>
            <person name="Slusarev G.S."/>
            <person name="Nikitin M.A."/>
            <person name="Logacheva M.D."/>
            <person name="Penin A."/>
            <person name="Aleoshin V."/>
            <person name="Panchin Y.V."/>
        </authorList>
    </citation>
    <scope>NUCLEOTIDE SEQUENCE [LARGE SCALE GENOMIC DNA]</scope>
    <source>
        <strain evidence="7">Intl2013</strain>
        <tissue evidence="7">Whole animal</tissue>
    </source>
</reference>
<evidence type="ECO:0000256" key="4">
    <source>
        <dbReference type="ARBA" id="ARBA00022801"/>
    </source>
</evidence>
<dbReference type="EC" id="3.1.3.2" evidence="2"/>
<dbReference type="AlphaFoldDB" id="A0A177B932"/>
<comment type="catalytic activity">
    <reaction evidence="1">
        <text>a phosphate monoester + H2O = an alcohol + phosphate</text>
        <dbReference type="Rhea" id="RHEA:15017"/>
        <dbReference type="ChEBI" id="CHEBI:15377"/>
        <dbReference type="ChEBI" id="CHEBI:30879"/>
        <dbReference type="ChEBI" id="CHEBI:43474"/>
        <dbReference type="ChEBI" id="CHEBI:67140"/>
        <dbReference type="EC" id="3.1.3.2"/>
    </reaction>
</comment>
<sequence>MKKKLSIFITIIVLNLTCATNYTILKALVFAKHGEQSPVIFLKNDEKIWPFGPNKITINGKKSAHTFGEFLKIRYIEQYNLIEKYRTSETLFQSTQSESSIMSSIIALAKLFEPKSVEQHHWDKDIDYVPVPIHMILKSRDFILFPESCKYIIDANKKIMEQVKFKEILEENKEFIDKINDLKLLKGKMNFTDLHNLAQNLIVKKSNDIPLPEWANNKMGDETYEIKLFNINQKLKKVFYNNKNYYTTAASFPISTVLDDFQGVLDGTDVTKFELYVAVKLELASTTISSKKS</sequence>
<dbReference type="EMBL" id="LWCA01000122">
    <property type="protein sequence ID" value="OAF70680.1"/>
    <property type="molecule type" value="Genomic_DNA"/>
</dbReference>
<dbReference type="OrthoDB" id="10257284at2759"/>
<keyword evidence="8" id="KW-1185">Reference proteome</keyword>
<dbReference type="PANTHER" id="PTHR11567">
    <property type="entry name" value="ACID PHOSPHATASE-RELATED"/>
    <property type="match status" value="1"/>
</dbReference>
<dbReference type="Gene3D" id="3.40.50.1240">
    <property type="entry name" value="Phosphoglycerate mutase-like"/>
    <property type="match status" value="1"/>
</dbReference>
<evidence type="ECO:0000256" key="1">
    <source>
        <dbReference type="ARBA" id="ARBA00000032"/>
    </source>
</evidence>
<evidence type="ECO:0000256" key="6">
    <source>
        <dbReference type="ARBA" id="ARBA00023180"/>
    </source>
</evidence>
<name>A0A177B932_9BILA</name>
<dbReference type="InterPro" id="IPR029033">
    <property type="entry name" value="His_PPase_superfam"/>
</dbReference>
<protein>
    <recommendedName>
        <fullName evidence="2">acid phosphatase</fullName>
        <ecNumber evidence="2">3.1.3.2</ecNumber>
    </recommendedName>
</protein>
<evidence type="ECO:0000256" key="2">
    <source>
        <dbReference type="ARBA" id="ARBA00012646"/>
    </source>
</evidence>
<gene>
    <name evidence="7" type="ORF">A3Q56_01568</name>
</gene>
<accession>A0A177B932</accession>
<proteinExistence type="predicted"/>
<dbReference type="Proteomes" id="UP000078046">
    <property type="component" value="Unassembled WGS sequence"/>
</dbReference>